<gene>
    <name evidence="2" type="ORF">IFR04_011888</name>
</gene>
<dbReference type="PANTHER" id="PTHR10622:SF10">
    <property type="entry name" value="HET DOMAIN-CONTAINING PROTEIN"/>
    <property type="match status" value="1"/>
</dbReference>
<feature type="domain" description="Heterokaryon incompatibility" evidence="1">
    <location>
        <begin position="22"/>
        <end position="109"/>
    </location>
</feature>
<dbReference type="PANTHER" id="PTHR10622">
    <property type="entry name" value="HET DOMAIN-CONTAINING PROTEIN"/>
    <property type="match status" value="1"/>
</dbReference>
<accession>A0A8H7T575</accession>
<reference evidence="2" key="1">
    <citation type="submission" date="2021-02" db="EMBL/GenBank/DDBJ databases">
        <title>Genome sequence Cadophora malorum strain M34.</title>
        <authorList>
            <person name="Stefanovic E."/>
            <person name="Vu D."/>
            <person name="Scully C."/>
            <person name="Dijksterhuis J."/>
            <person name="Roader J."/>
            <person name="Houbraken J."/>
        </authorList>
    </citation>
    <scope>NUCLEOTIDE SEQUENCE</scope>
    <source>
        <strain evidence="2">M34</strain>
    </source>
</reference>
<keyword evidence="3" id="KW-1185">Reference proteome</keyword>
<evidence type="ECO:0000313" key="2">
    <source>
        <dbReference type="EMBL" id="KAG4414960.1"/>
    </source>
</evidence>
<organism evidence="2 3">
    <name type="scientific">Cadophora malorum</name>
    <dbReference type="NCBI Taxonomy" id="108018"/>
    <lineage>
        <taxon>Eukaryota</taxon>
        <taxon>Fungi</taxon>
        <taxon>Dikarya</taxon>
        <taxon>Ascomycota</taxon>
        <taxon>Pezizomycotina</taxon>
        <taxon>Leotiomycetes</taxon>
        <taxon>Helotiales</taxon>
        <taxon>Ploettnerulaceae</taxon>
        <taxon>Cadophora</taxon>
    </lineage>
</organism>
<sequence length="553" mass="63255">MRLIECSSYKLREFYDKQIPRYAILSHRWEEEGEVTFQDLQAGRGPQMSGWAKVEGCCRQASRDGWRYCWIDSCCIDKSSSAELSEAINSMFEWYRRAEVCYAYLSDVNYLKKHNSIIEQDFKKSAWFTRGWTLQELLAPHWVEFYDINWQEIGTKSSLSSLIESITGISYIFDYANATVAQKMSWASLRQTTRVEDQAYCLLGIFGVHMPPLYGEGMNAFHRLQMEIISQSDDMSIFAWEGRSNVKAGLLATSPKQFQFSGDVVPCGESLMLPPYSMTNQGLRLELDLIEVKDPNAARKMPPPTRMFLAPLYFTRRSEPYKQMALPLFPFLDLPGVWPHKSRSWFRRGKLVMIPHSYSNPEFVRTTIYADILKPTPVFSRPQCVVVKLSEPWEPPFFVQRRITPESDASWSANRSEGEMLTSFFNEYELGALVYRDSNSAIFAVILGSNKFVFCIDIIVDEDILQQLQRASDDKLGDLVGGNMSPGCSDRIVKKLPDGRVVSAMTKKEQRGHAYRFVVDIAISRAGKAKPGDLEFSRFHKGELALDGAFTWG</sequence>
<proteinExistence type="predicted"/>
<dbReference type="AlphaFoldDB" id="A0A8H7T575"/>
<dbReference type="EMBL" id="JAFJYH010000241">
    <property type="protein sequence ID" value="KAG4414960.1"/>
    <property type="molecule type" value="Genomic_DNA"/>
</dbReference>
<name>A0A8H7T575_9HELO</name>
<dbReference type="Proteomes" id="UP000664132">
    <property type="component" value="Unassembled WGS sequence"/>
</dbReference>
<evidence type="ECO:0000259" key="1">
    <source>
        <dbReference type="Pfam" id="PF06985"/>
    </source>
</evidence>
<comment type="caution">
    <text evidence="2">The sequence shown here is derived from an EMBL/GenBank/DDBJ whole genome shotgun (WGS) entry which is preliminary data.</text>
</comment>
<dbReference type="Pfam" id="PF06985">
    <property type="entry name" value="HET"/>
    <property type="match status" value="1"/>
</dbReference>
<dbReference type="InterPro" id="IPR010730">
    <property type="entry name" value="HET"/>
</dbReference>
<dbReference type="OrthoDB" id="674604at2759"/>
<protein>
    <recommendedName>
        <fullName evidence="1">Heterokaryon incompatibility domain-containing protein</fullName>
    </recommendedName>
</protein>
<evidence type="ECO:0000313" key="3">
    <source>
        <dbReference type="Proteomes" id="UP000664132"/>
    </source>
</evidence>